<evidence type="ECO:0000256" key="1">
    <source>
        <dbReference type="ARBA" id="ARBA00023015"/>
    </source>
</evidence>
<dbReference type="SMART" id="SM00421">
    <property type="entry name" value="HTH_LUXR"/>
    <property type="match status" value="1"/>
</dbReference>
<dbReference type="PANTHER" id="PTHR44688">
    <property type="entry name" value="DNA-BINDING TRANSCRIPTIONAL ACTIVATOR DEVR_DOSR"/>
    <property type="match status" value="1"/>
</dbReference>
<keyword evidence="6" id="KW-1185">Reference proteome</keyword>
<dbReference type="EMBL" id="JBBUTH010000001">
    <property type="protein sequence ID" value="MEK8049313.1"/>
    <property type="molecule type" value="Genomic_DNA"/>
</dbReference>
<evidence type="ECO:0000313" key="5">
    <source>
        <dbReference type="EMBL" id="MEK8049313.1"/>
    </source>
</evidence>
<dbReference type="Pfam" id="PF03472">
    <property type="entry name" value="Autoind_bind"/>
    <property type="match status" value="1"/>
</dbReference>
<evidence type="ECO:0000313" key="6">
    <source>
        <dbReference type="Proteomes" id="UP001365405"/>
    </source>
</evidence>
<evidence type="ECO:0000259" key="4">
    <source>
        <dbReference type="PROSITE" id="PS50043"/>
    </source>
</evidence>
<sequence length="263" mass="29056">MSNATSDDPTRPHGLPRLIVAPQIAELAGCTTTREMRDGLKKLASALGFDVAIAAIEDWRGFGSPIRHLVSTLPDAWSEMYLARSLYRHSPVVQHCRASTDAMVWVAQRRMHEAPEYWSTALQHGMAEGVSLSSHRPQSLALLTLARREGPFSAAADPPAVPLEYSMLPRMAHDCLLKIVHAERMPIAEHQFSDRELECLHWSARGKTSAETAQLLHLSEATVNFHLQRVMAKLSASNRQQAVAIATAMGLFNDSLKRHGQQG</sequence>
<gene>
    <name evidence="5" type="ORF">AACH10_03585</name>
</gene>
<dbReference type="Gene3D" id="3.30.450.80">
    <property type="entry name" value="Transcription factor LuxR-like, autoinducer-binding domain"/>
    <property type="match status" value="1"/>
</dbReference>
<dbReference type="InterPro" id="IPR000792">
    <property type="entry name" value="Tscrpt_reg_LuxR_C"/>
</dbReference>
<dbReference type="InterPro" id="IPR036388">
    <property type="entry name" value="WH-like_DNA-bd_sf"/>
</dbReference>
<evidence type="ECO:0000256" key="3">
    <source>
        <dbReference type="ARBA" id="ARBA00023163"/>
    </source>
</evidence>
<dbReference type="Gene3D" id="1.10.10.10">
    <property type="entry name" value="Winged helix-like DNA-binding domain superfamily/Winged helix DNA-binding domain"/>
    <property type="match status" value="1"/>
</dbReference>
<dbReference type="InterPro" id="IPR036693">
    <property type="entry name" value="TF_LuxR_autoind-bd_dom_sf"/>
</dbReference>
<dbReference type="Proteomes" id="UP001365405">
    <property type="component" value="Unassembled WGS sequence"/>
</dbReference>
<dbReference type="PRINTS" id="PR00038">
    <property type="entry name" value="HTHLUXR"/>
</dbReference>
<feature type="domain" description="HTH luxR-type" evidence="4">
    <location>
        <begin position="185"/>
        <end position="250"/>
    </location>
</feature>
<dbReference type="PROSITE" id="PS50043">
    <property type="entry name" value="HTH_LUXR_2"/>
    <property type="match status" value="1"/>
</dbReference>
<keyword evidence="1" id="KW-0805">Transcription regulation</keyword>
<keyword evidence="2" id="KW-0238">DNA-binding</keyword>
<dbReference type="InterPro" id="IPR016032">
    <property type="entry name" value="Sig_transdc_resp-reg_C-effctor"/>
</dbReference>
<proteinExistence type="predicted"/>
<dbReference type="CDD" id="cd06170">
    <property type="entry name" value="LuxR_C_like"/>
    <property type="match status" value="1"/>
</dbReference>
<keyword evidence="3" id="KW-0804">Transcription</keyword>
<dbReference type="SUPFAM" id="SSF46894">
    <property type="entry name" value="C-terminal effector domain of the bipartite response regulators"/>
    <property type="match status" value="1"/>
</dbReference>
<comment type="caution">
    <text evidence="5">The sequence shown here is derived from an EMBL/GenBank/DDBJ whole genome shotgun (WGS) entry which is preliminary data.</text>
</comment>
<dbReference type="InterPro" id="IPR005143">
    <property type="entry name" value="TF_LuxR_autoind-bd_dom"/>
</dbReference>
<dbReference type="Pfam" id="PF00196">
    <property type="entry name" value="GerE"/>
    <property type="match status" value="1"/>
</dbReference>
<protein>
    <submittedName>
        <fullName evidence="5">Autoinducer binding domain-containing protein</fullName>
    </submittedName>
</protein>
<dbReference type="RefSeq" id="WP_341408983.1">
    <property type="nucleotide sequence ID" value="NZ_JBBUTH010000001.1"/>
</dbReference>
<reference evidence="5 6" key="1">
    <citation type="submission" date="2024-04" db="EMBL/GenBank/DDBJ databases">
        <title>Novel species of the genus Ideonella isolated from streams.</title>
        <authorList>
            <person name="Lu H."/>
        </authorList>
    </citation>
    <scope>NUCLEOTIDE SEQUENCE [LARGE SCALE GENOMIC DNA]</scope>
    <source>
        <strain evidence="5 6">DXS22W</strain>
    </source>
</reference>
<dbReference type="PANTHER" id="PTHR44688:SF16">
    <property type="entry name" value="DNA-BINDING TRANSCRIPTIONAL ACTIVATOR DEVR_DOSR"/>
    <property type="match status" value="1"/>
</dbReference>
<name>A0ABU9CBS3_9BURK</name>
<accession>A0ABU9CBS3</accession>
<organism evidence="5 6">
    <name type="scientific">Pseudaquabacterium inlustre</name>
    <dbReference type="NCBI Taxonomy" id="2984192"/>
    <lineage>
        <taxon>Bacteria</taxon>
        <taxon>Pseudomonadati</taxon>
        <taxon>Pseudomonadota</taxon>
        <taxon>Betaproteobacteria</taxon>
        <taxon>Burkholderiales</taxon>
        <taxon>Sphaerotilaceae</taxon>
        <taxon>Pseudaquabacterium</taxon>
    </lineage>
</organism>
<evidence type="ECO:0000256" key="2">
    <source>
        <dbReference type="ARBA" id="ARBA00023125"/>
    </source>
</evidence>
<dbReference type="SUPFAM" id="SSF75516">
    <property type="entry name" value="Pheromone-binding domain of LuxR-like quorum-sensing transcription factors"/>
    <property type="match status" value="1"/>
</dbReference>